<comment type="caution">
    <text evidence="2">The sequence shown here is derived from an EMBL/GenBank/DDBJ whole genome shotgun (WGS) entry which is preliminary data.</text>
</comment>
<dbReference type="AlphaFoldDB" id="A0A392W5Q1"/>
<dbReference type="EMBL" id="LXQA011373775">
    <property type="protein sequence ID" value="MCI95032.1"/>
    <property type="molecule type" value="Genomic_DNA"/>
</dbReference>
<protein>
    <submittedName>
        <fullName evidence="2">H/ACA ribonucleoprotein complex non-core subunit NAF1-like</fullName>
    </submittedName>
</protein>
<organism evidence="2 3">
    <name type="scientific">Trifolium medium</name>
    <dbReference type="NCBI Taxonomy" id="97028"/>
    <lineage>
        <taxon>Eukaryota</taxon>
        <taxon>Viridiplantae</taxon>
        <taxon>Streptophyta</taxon>
        <taxon>Embryophyta</taxon>
        <taxon>Tracheophyta</taxon>
        <taxon>Spermatophyta</taxon>
        <taxon>Magnoliopsida</taxon>
        <taxon>eudicotyledons</taxon>
        <taxon>Gunneridae</taxon>
        <taxon>Pentapetalae</taxon>
        <taxon>rosids</taxon>
        <taxon>fabids</taxon>
        <taxon>Fabales</taxon>
        <taxon>Fabaceae</taxon>
        <taxon>Papilionoideae</taxon>
        <taxon>50 kb inversion clade</taxon>
        <taxon>NPAAA clade</taxon>
        <taxon>Hologalegina</taxon>
        <taxon>IRL clade</taxon>
        <taxon>Trifolieae</taxon>
        <taxon>Trifolium</taxon>
    </lineage>
</organism>
<keyword evidence="3" id="KW-1185">Reference proteome</keyword>
<accession>A0A392W5Q1</accession>
<proteinExistence type="predicted"/>
<feature type="non-terminal residue" evidence="2">
    <location>
        <position position="68"/>
    </location>
</feature>
<feature type="region of interest" description="Disordered" evidence="1">
    <location>
        <begin position="1"/>
        <end position="30"/>
    </location>
</feature>
<sequence length="68" mass="7487">PENLSNNNGSELDPNHVAAKTPVTEPEKLDTLGDEIPIEKIVEKITLMEDSPSVEVNGNEDKDEKEDD</sequence>
<dbReference type="Proteomes" id="UP000265520">
    <property type="component" value="Unassembled WGS sequence"/>
</dbReference>
<feature type="region of interest" description="Disordered" evidence="1">
    <location>
        <begin position="49"/>
        <end position="68"/>
    </location>
</feature>
<evidence type="ECO:0000256" key="1">
    <source>
        <dbReference type="SAM" id="MobiDB-lite"/>
    </source>
</evidence>
<evidence type="ECO:0000313" key="2">
    <source>
        <dbReference type="EMBL" id="MCI95032.1"/>
    </source>
</evidence>
<evidence type="ECO:0000313" key="3">
    <source>
        <dbReference type="Proteomes" id="UP000265520"/>
    </source>
</evidence>
<name>A0A392W5Q1_9FABA</name>
<keyword evidence="2" id="KW-0687">Ribonucleoprotein</keyword>
<reference evidence="2 3" key="1">
    <citation type="journal article" date="2018" name="Front. Plant Sci.">
        <title>Red Clover (Trifolium pratense) and Zigzag Clover (T. medium) - A Picture of Genomic Similarities and Differences.</title>
        <authorList>
            <person name="Dluhosova J."/>
            <person name="Istvanek J."/>
            <person name="Nedelnik J."/>
            <person name="Repkova J."/>
        </authorList>
    </citation>
    <scope>NUCLEOTIDE SEQUENCE [LARGE SCALE GENOMIC DNA]</scope>
    <source>
        <strain evidence="3">cv. 10/8</strain>
        <tissue evidence="2">Leaf</tissue>
    </source>
</reference>
<feature type="compositionally biased region" description="Polar residues" evidence="1">
    <location>
        <begin position="1"/>
        <end position="10"/>
    </location>
</feature>
<feature type="non-terminal residue" evidence="2">
    <location>
        <position position="1"/>
    </location>
</feature>
<dbReference type="GO" id="GO:1990904">
    <property type="term" value="C:ribonucleoprotein complex"/>
    <property type="evidence" value="ECO:0007669"/>
    <property type="project" value="UniProtKB-KW"/>
</dbReference>